<evidence type="ECO:0000313" key="2">
    <source>
        <dbReference type="Proteomes" id="UP000000788"/>
    </source>
</evidence>
<reference evidence="1 2" key="1">
    <citation type="journal article" date="2007" name="PLoS Genet.">
        <title>Patterns and implications of gene gain and loss in the evolution of Prochlorococcus.</title>
        <authorList>
            <person name="Kettler G.C."/>
            <person name="Martiny A.C."/>
            <person name="Huang K."/>
            <person name="Zucker J."/>
            <person name="Coleman M.L."/>
            <person name="Rodrigue S."/>
            <person name="Chen F."/>
            <person name="Lapidus A."/>
            <person name="Ferriera S."/>
            <person name="Johnson J."/>
            <person name="Steglich C."/>
            <person name="Church G.M."/>
            <person name="Richardson P."/>
            <person name="Chisholm S.W."/>
        </authorList>
    </citation>
    <scope>NUCLEOTIDE SEQUENCE [LARGE SCALE GENOMIC DNA]</scope>
    <source>
        <strain evidence="2">MIT 9211</strain>
    </source>
</reference>
<dbReference type="KEGG" id="pmj:P9211_06281"/>
<organism evidence="1 2">
    <name type="scientific">Prochlorococcus marinus (strain MIT 9211)</name>
    <dbReference type="NCBI Taxonomy" id="93059"/>
    <lineage>
        <taxon>Bacteria</taxon>
        <taxon>Bacillati</taxon>
        <taxon>Cyanobacteriota</taxon>
        <taxon>Cyanophyceae</taxon>
        <taxon>Synechococcales</taxon>
        <taxon>Prochlorococcaceae</taxon>
        <taxon>Prochlorococcus</taxon>
    </lineage>
</organism>
<dbReference type="AlphaFoldDB" id="A9B9P7"/>
<sequence>MNNVNLVEILLAAILVSSTYDKSQPVIKWGGIVIAAGAVASSLFGG</sequence>
<protein>
    <submittedName>
        <fullName evidence="1">Uncharacterized protein</fullName>
    </submittedName>
</protein>
<dbReference type="HOGENOM" id="CLU_3203892_0_0_3"/>
<proteinExistence type="predicted"/>
<dbReference type="Proteomes" id="UP000000788">
    <property type="component" value="Chromosome"/>
</dbReference>
<evidence type="ECO:0000313" key="1">
    <source>
        <dbReference type="EMBL" id="ABX08559.1"/>
    </source>
</evidence>
<dbReference type="RefSeq" id="WP_012195181.1">
    <property type="nucleotide sequence ID" value="NC_009976.1"/>
</dbReference>
<keyword evidence="2" id="KW-1185">Reference proteome</keyword>
<gene>
    <name evidence="1" type="ordered locus">P9211_06281</name>
</gene>
<accession>A9B9P7</accession>
<dbReference type="EMBL" id="CP000878">
    <property type="protein sequence ID" value="ABX08559.1"/>
    <property type="molecule type" value="Genomic_DNA"/>
</dbReference>
<dbReference type="STRING" id="93059.P9211_06281"/>
<name>A9B9P7_PROM4</name>